<evidence type="ECO:0000313" key="3">
    <source>
        <dbReference type="Proteomes" id="UP000190774"/>
    </source>
</evidence>
<feature type="signal peptide" evidence="1">
    <location>
        <begin position="1"/>
        <end position="20"/>
    </location>
</feature>
<dbReference type="OrthoDB" id="9854895at2"/>
<sequence>MKKLTTALLLLLSSMVSLQAKPQIERLKTYYEVQGDALFVPLYWLPETRETVRQHIPDHEQWVGFEKDRWQKIEDEVKQQTLQELGQTLDAMSPSQLQATWRRIGEWQRISTQLNLLIVAMHSQEAFLTMGYHDALLRPAYDWVKKRRPAAFDLEVVGAGDTLATGEVAAFMAVLTEHLLDCLEKDRLLCYSRLFATIAETKAESK</sequence>
<evidence type="ECO:0000256" key="1">
    <source>
        <dbReference type="SAM" id="SignalP"/>
    </source>
</evidence>
<dbReference type="Proteomes" id="UP000190774">
    <property type="component" value="Unassembled WGS sequence"/>
</dbReference>
<dbReference type="EMBL" id="FUYE01000015">
    <property type="protein sequence ID" value="SKB03561.1"/>
    <property type="molecule type" value="Genomic_DNA"/>
</dbReference>
<organism evidence="2 3">
    <name type="scientific">Prosthecobacter debontii</name>
    <dbReference type="NCBI Taxonomy" id="48467"/>
    <lineage>
        <taxon>Bacteria</taxon>
        <taxon>Pseudomonadati</taxon>
        <taxon>Verrucomicrobiota</taxon>
        <taxon>Verrucomicrobiia</taxon>
        <taxon>Verrucomicrobiales</taxon>
        <taxon>Verrucomicrobiaceae</taxon>
        <taxon>Prosthecobacter</taxon>
    </lineage>
</organism>
<gene>
    <name evidence="2" type="ORF">SAMN02745166_03843</name>
</gene>
<dbReference type="RefSeq" id="WP_078815005.1">
    <property type="nucleotide sequence ID" value="NZ_FUYE01000015.1"/>
</dbReference>
<protein>
    <submittedName>
        <fullName evidence="2">Uncharacterized protein</fullName>
    </submittedName>
</protein>
<evidence type="ECO:0000313" key="2">
    <source>
        <dbReference type="EMBL" id="SKB03561.1"/>
    </source>
</evidence>
<feature type="chain" id="PRO_5013114983" evidence="1">
    <location>
        <begin position="21"/>
        <end position="206"/>
    </location>
</feature>
<reference evidence="3" key="1">
    <citation type="submission" date="2017-02" db="EMBL/GenBank/DDBJ databases">
        <authorList>
            <person name="Varghese N."/>
            <person name="Submissions S."/>
        </authorList>
    </citation>
    <scope>NUCLEOTIDE SEQUENCE [LARGE SCALE GENOMIC DNA]</scope>
    <source>
        <strain evidence="3">ATCC 700200</strain>
    </source>
</reference>
<keyword evidence="1" id="KW-0732">Signal</keyword>
<dbReference type="AlphaFoldDB" id="A0A1T4YQM7"/>
<keyword evidence="3" id="KW-1185">Reference proteome</keyword>
<dbReference type="STRING" id="48467.SAMN02745166_03843"/>
<proteinExistence type="predicted"/>
<accession>A0A1T4YQM7</accession>
<name>A0A1T4YQM7_9BACT</name>